<dbReference type="GO" id="GO:0005737">
    <property type="term" value="C:cytoplasm"/>
    <property type="evidence" value="ECO:0007669"/>
    <property type="project" value="TreeGrafter"/>
</dbReference>
<evidence type="ECO:0000256" key="2">
    <source>
        <dbReference type="RuleBase" id="RU363120"/>
    </source>
</evidence>
<protein>
    <recommendedName>
        <fullName evidence="2">mRNA stability protein</fullName>
    </recommendedName>
</protein>
<reference evidence="4" key="1">
    <citation type="submission" date="2023-03" db="EMBL/GenBank/DDBJ databases">
        <title>Mating type loci evolution in Malassezia.</title>
        <authorList>
            <person name="Coelho M.A."/>
        </authorList>
    </citation>
    <scope>NUCLEOTIDE SEQUENCE</scope>
    <source>
        <strain evidence="4">CBS 7876</strain>
    </source>
</reference>
<dbReference type="EMBL" id="CP119934">
    <property type="protein sequence ID" value="WFD01626.1"/>
    <property type="molecule type" value="Genomic_DNA"/>
</dbReference>
<organism evidence="4 5">
    <name type="scientific">Malassezia obtusa</name>
    <dbReference type="NCBI Taxonomy" id="76774"/>
    <lineage>
        <taxon>Eukaryota</taxon>
        <taxon>Fungi</taxon>
        <taxon>Dikarya</taxon>
        <taxon>Basidiomycota</taxon>
        <taxon>Ustilaginomycotina</taxon>
        <taxon>Malasseziomycetes</taxon>
        <taxon>Malasseziales</taxon>
        <taxon>Malasseziaceae</taxon>
        <taxon>Malassezia</taxon>
    </lineage>
</organism>
<evidence type="ECO:0000313" key="5">
    <source>
        <dbReference type="Proteomes" id="UP001214603"/>
    </source>
</evidence>
<dbReference type="GO" id="GO:0004864">
    <property type="term" value="F:protein phosphatase inhibitor activity"/>
    <property type="evidence" value="ECO:0007669"/>
    <property type="project" value="TreeGrafter"/>
</dbReference>
<accession>A0AAF0IV47</accession>
<feature type="region of interest" description="Disordered" evidence="3">
    <location>
        <begin position="68"/>
        <end position="187"/>
    </location>
</feature>
<evidence type="ECO:0000256" key="3">
    <source>
        <dbReference type="SAM" id="MobiDB-lite"/>
    </source>
</evidence>
<name>A0AAF0IV47_9BASI</name>
<dbReference type="PANTHER" id="PTHR10358">
    <property type="entry name" value="ENDOSULFINE"/>
    <property type="match status" value="1"/>
</dbReference>
<evidence type="ECO:0000313" key="4">
    <source>
        <dbReference type="EMBL" id="WFD01626.1"/>
    </source>
</evidence>
<dbReference type="PANTHER" id="PTHR10358:SF6">
    <property type="entry name" value="ENDOSULFINE, ISOFORM A"/>
    <property type="match status" value="1"/>
</dbReference>
<sequence>MLPSQQNKVDISVGRAPVPPRRLTHQSLTEEEQKLFRLYGKLPTRKDLLANKLKERKYFDSGDYALSKAGKAPKQDVGTTIPNPDMVPHAATAQAGSPPIHIPGHAGSPTQEHAAPLGIPTQGGGTSPTGGHAHRLSASLGNGTFGASPSRSSFPTATGVHAGSPGREPTSSLARGSLDSENNMQDA</sequence>
<comment type="function">
    <text evidence="2">Plays an essential role in initiation of the G0 program by preventing the degradation of specific nutrient-regulated mRNAs via the 5'-3' mRNA decay pathway.</text>
</comment>
<dbReference type="Pfam" id="PF04667">
    <property type="entry name" value="Endosulfine"/>
    <property type="match status" value="1"/>
</dbReference>
<keyword evidence="5" id="KW-1185">Reference proteome</keyword>
<feature type="compositionally biased region" description="Polar residues" evidence="3">
    <location>
        <begin position="169"/>
        <end position="187"/>
    </location>
</feature>
<dbReference type="AlphaFoldDB" id="A0AAF0IV47"/>
<feature type="compositionally biased region" description="Polar residues" evidence="3">
    <location>
        <begin position="139"/>
        <end position="156"/>
    </location>
</feature>
<dbReference type="InterPro" id="IPR006760">
    <property type="entry name" value="Endosulphine"/>
</dbReference>
<proteinExistence type="inferred from homology"/>
<feature type="region of interest" description="Disordered" evidence="3">
    <location>
        <begin position="1"/>
        <end position="27"/>
    </location>
</feature>
<comment type="similarity">
    <text evidence="1 2">Belongs to the endosulfine family.</text>
</comment>
<dbReference type="Proteomes" id="UP001214603">
    <property type="component" value="Chromosome 1"/>
</dbReference>
<evidence type="ECO:0000256" key="1">
    <source>
        <dbReference type="ARBA" id="ARBA00010520"/>
    </source>
</evidence>
<gene>
    <name evidence="4" type="ORF">MOBT1_000302</name>
</gene>